<dbReference type="InterPro" id="IPR036249">
    <property type="entry name" value="Thioredoxin-like_sf"/>
</dbReference>
<dbReference type="AlphaFoldDB" id="A0A644Y2G9"/>
<dbReference type="InterPro" id="IPR050553">
    <property type="entry name" value="Thioredoxin_ResA/DsbE_sf"/>
</dbReference>
<dbReference type="PANTHER" id="PTHR42852:SF6">
    <property type="entry name" value="THIOL:DISULFIDE INTERCHANGE PROTEIN DSBE"/>
    <property type="match status" value="1"/>
</dbReference>
<evidence type="ECO:0000256" key="2">
    <source>
        <dbReference type="ARBA" id="ARBA00022748"/>
    </source>
</evidence>
<dbReference type="InterPro" id="IPR013740">
    <property type="entry name" value="Redoxin"/>
</dbReference>
<dbReference type="GO" id="GO:0030313">
    <property type="term" value="C:cell envelope"/>
    <property type="evidence" value="ECO:0007669"/>
    <property type="project" value="UniProtKB-SubCell"/>
</dbReference>
<dbReference type="EMBL" id="VSSQ01003442">
    <property type="protein sequence ID" value="MPM20723.1"/>
    <property type="molecule type" value="Genomic_DNA"/>
</dbReference>
<keyword evidence="2" id="KW-0201">Cytochrome c-type biogenesis</keyword>
<name>A0A644Y2G9_9ZZZZ</name>
<evidence type="ECO:0000256" key="3">
    <source>
        <dbReference type="ARBA" id="ARBA00023157"/>
    </source>
</evidence>
<sequence length="171" mass="19617">MLFLLCCFFTGCVKEETDNRDTGFIVAVGDPAPDFQIHYQDGNTQSLKSLRGKVVLIQFAASWCKVCQDIMPLMEREFNLRYKSHPDFTLFAVCRGQTPEEVQQFAEKVKVTYPLTLDEDESIFRLYALAKAGVTRNVLIDKDGKIVYLTRLYNEQEFAQLNKTIDSLLQP</sequence>
<reference evidence="6" key="1">
    <citation type="submission" date="2019-08" db="EMBL/GenBank/DDBJ databases">
        <authorList>
            <person name="Kucharzyk K."/>
            <person name="Murdoch R.W."/>
            <person name="Higgins S."/>
            <person name="Loffler F."/>
        </authorList>
    </citation>
    <scope>NUCLEOTIDE SEQUENCE</scope>
</reference>
<keyword evidence="3" id="KW-1015">Disulfide bond</keyword>
<dbReference type="SUPFAM" id="SSF52833">
    <property type="entry name" value="Thioredoxin-like"/>
    <property type="match status" value="1"/>
</dbReference>
<dbReference type="GO" id="GO:0017004">
    <property type="term" value="P:cytochrome complex assembly"/>
    <property type="evidence" value="ECO:0007669"/>
    <property type="project" value="UniProtKB-KW"/>
</dbReference>
<evidence type="ECO:0000256" key="4">
    <source>
        <dbReference type="ARBA" id="ARBA00023284"/>
    </source>
</evidence>
<proteinExistence type="predicted"/>
<dbReference type="InterPro" id="IPR013766">
    <property type="entry name" value="Thioredoxin_domain"/>
</dbReference>
<dbReference type="PROSITE" id="PS51352">
    <property type="entry name" value="THIOREDOXIN_2"/>
    <property type="match status" value="1"/>
</dbReference>
<organism evidence="6">
    <name type="scientific">bioreactor metagenome</name>
    <dbReference type="NCBI Taxonomy" id="1076179"/>
    <lineage>
        <taxon>unclassified sequences</taxon>
        <taxon>metagenomes</taxon>
        <taxon>ecological metagenomes</taxon>
    </lineage>
</organism>
<protein>
    <submittedName>
        <fullName evidence="6">Thiol-disulfide oxidoreductase ResA</fullName>
    </submittedName>
</protein>
<dbReference type="CDD" id="cd02966">
    <property type="entry name" value="TlpA_like_family"/>
    <property type="match status" value="1"/>
</dbReference>
<dbReference type="Pfam" id="PF08534">
    <property type="entry name" value="Redoxin"/>
    <property type="match status" value="1"/>
</dbReference>
<accession>A0A644Y2G9</accession>
<feature type="domain" description="Thioredoxin" evidence="5">
    <location>
        <begin position="26"/>
        <end position="170"/>
    </location>
</feature>
<dbReference type="PANTHER" id="PTHR42852">
    <property type="entry name" value="THIOL:DISULFIDE INTERCHANGE PROTEIN DSBE"/>
    <property type="match status" value="1"/>
</dbReference>
<evidence type="ECO:0000259" key="5">
    <source>
        <dbReference type="PROSITE" id="PS51352"/>
    </source>
</evidence>
<dbReference type="GO" id="GO:0016491">
    <property type="term" value="F:oxidoreductase activity"/>
    <property type="evidence" value="ECO:0007669"/>
    <property type="project" value="InterPro"/>
</dbReference>
<gene>
    <name evidence="6" type="primary">resA_62</name>
    <name evidence="6" type="ORF">SDC9_67159</name>
</gene>
<keyword evidence="4" id="KW-0676">Redox-active center</keyword>
<comment type="subcellular location">
    <subcellularLocation>
        <location evidence="1">Cell envelope</location>
    </subcellularLocation>
</comment>
<evidence type="ECO:0000256" key="1">
    <source>
        <dbReference type="ARBA" id="ARBA00004196"/>
    </source>
</evidence>
<dbReference type="Gene3D" id="3.40.30.10">
    <property type="entry name" value="Glutaredoxin"/>
    <property type="match status" value="1"/>
</dbReference>
<comment type="caution">
    <text evidence="6">The sequence shown here is derived from an EMBL/GenBank/DDBJ whole genome shotgun (WGS) entry which is preliminary data.</text>
</comment>
<evidence type="ECO:0000313" key="6">
    <source>
        <dbReference type="EMBL" id="MPM20723.1"/>
    </source>
</evidence>